<evidence type="ECO:0000313" key="3">
    <source>
        <dbReference type="Proteomes" id="UP001341840"/>
    </source>
</evidence>
<dbReference type="EMBL" id="JASCZI010151296">
    <property type="protein sequence ID" value="MED6171802.1"/>
    <property type="molecule type" value="Genomic_DNA"/>
</dbReference>
<reference evidence="2 3" key="1">
    <citation type="journal article" date="2023" name="Plants (Basel)">
        <title>Bridging the Gap: Combining Genomics and Transcriptomics Approaches to Understand Stylosanthes scabra, an Orphan Legume from the Brazilian Caatinga.</title>
        <authorList>
            <person name="Ferreira-Neto J.R.C."/>
            <person name="da Silva M.D."/>
            <person name="Binneck E."/>
            <person name="de Melo N.F."/>
            <person name="da Silva R.H."/>
            <person name="de Melo A.L.T.M."/>
            <person name="Pandolfi V."/>
            <person name="Bustamante F.O."/>
            <person name="Brasileiro-Vidal A.C."/>
            <person name="Benko-Iseppon A.M."/>
        </authorList>
    </citation>
    <scope>NUCLEOTIDE SEQUENCE [LARGE SCALE GENOMIC DNA]</scope>
    <source>
        <tissue evidence="2">Leaves</tissue>
    </source>
</reference>
<sequence length="172" mass="19025">MDDLGHAQEEIKEMNEMKEQMAKILEALQATNTSGIPTVLSGERINVSQYPPNFGSQGIITPLSINQGLTTSMPIYDVPHGYTPPIATYSDNVATTQNIIQPNMDVSQYFPNASNEGVATTRIEPQKLNIPIYFVQTYPVMASSLLSKEKFETLEERLRAIEGVNNYGLVEA</sequence>
<accession>A0ABU6VE98</accession>
<gene>
    <name evidence="2" type="ORF">PIB30_044156</name>
</gene>
<protein>
    <submittedName>
        <fullName evidence="2">Uncharacterized protein</fullName>
    </submittedName>
</protein>
<evidence type="ECO:0000256" key="1">
    <source>
        <dbReference type="SAM" id="Coils"/>
    </source>
</evidence>
<proteinExistence type="predicted"/>
<keyword evidence="3" id="KW-1185">Reference proteome</keyword>
<keyword evidence="1" id="KW-0175">Coiled coil</keyword>
<organism evidence="2 3">
    <name type="scientific">Stylosanthes scabra</name>
    <dbReference type="NCBI Taxonomy" id="79078"/>
    <lineage>
        <taxon>Eukaryota</taxon>
        <taxon>Viridiplantae</taxon>
        <taxon>Streptophyta</taxon>
        <taxon>Embryophyta</taxon>
        <taxon>Tracheophyta</taxon>
        <taxon>Spermatophyta</taxon>
        <taxon>Magnoliopsida</taxon>
        <taxon>eudicotyledons</taxon>
        <taxon>Gunneridae</taxon>
        <taxon>Pentapetalae</taxon>
        <taxon>rosids</taxon>
        <taxon>fabids</taxon>
        <taxon>Fabales</taxon>
        <taxon>Fabaceae</taxon>
        <taxon>Papilionoideae</taxon>
        <taxon>50 kb inversion clade</taxon>
        <taxon>dalbergioids sensu lato</taxon>
        <taxon>Dalbergieae</taxon>
        <taxon>Pterocarpus clade</taxon>
        <taxon>Stylosanthes</taxon>
    </lineage>
</organism>
<dbReference type="Proteomes" id="UP001341840">
    <property type="component" value="Unassembled WGS sequence"/>
</dbReference>
<name>A0ABU6VE98_9FABA</name>
<comment type="caution">
    <text evidence="2">The sequence shown here is derived from an EMBL/GenBank/DDBJ whole genome shotgun (WGS) entry which is preliminary data.</text>
</comment>
<feature type="coiled-coil region" evidence="1">
    <location>
        <begin position="4"/>
        <end position="34"/>
    </location>
</feature>
<evidence type="ECO:0000313" key="2">
    <source>
        <dbReference type="EMBL" id="MED6171802.1"/>
    </source>
</evidence>